<dbReference type="EMBL" id="QGDL01000005">
    <property type="protein sequence ID" value="PWJ29862.1"/>
    <property type="molecule type" value="Genomic_DNA"/>
</dbReference>
<keyword evidence="2" id="KW-0812">Transmembrane</keyword>
<evidence type="ECO:0000313" key="4">
    <source>
        <dbReference type="Proteomes" id="UP000245845"/>
    </source>
</evidence>
<dbReference type="Proteomes" id="UP000245845">
    <property type="component" value="Unassembled WGS sequence"/>
</dbReference>
<reference evidence="3 4" key="1">
    <citation type="submission" date="2018-05" db="EMBL/GenBank/DDBJ databases">
        <title>The Hungate 1000. A catalogue of reference genomes from the rumen microbiome.</title>
        <authorList>
            <person name="Kelly W."/>
        </authorList>
    </citation>
    <scope>NUCLEOTIDE SEQUENCE [LARGE SCALE GENOMIC DNA]</scope>
    <source>
        <strain evidence="3 4">NLAE-zl-C242</strain>
    </source>
</reference>
<sequence>MFEKRCYLCGGKLADGKCIDCGLDNTRNEKMTYRLNQSSSSRMAKERSHIESTWGKHDRSGEGQKSADNTNAPRAAKHKSSTDRINPPVSLGKKAGTQQNGNVLKAAGMILVLVVMVSGIVFNMKKQYDESLPADYGNVTLVEDEDPYQFAERELLAEGEDYRVTLDPGEYRVGVHLPEGNYQVILDDGSGTVSVDDYENSIYLWQGIGPDEEYDELKEWIDVRLYQGAMVEVSGNLRVEFMTENGRTDCMEEQTKNPLTEQVVLKKGTELTAGKDFPAGVYDIGSGGGWTNIRYEVPLYTDYEDEEMNFLSRSRFVSADEIDSVYRNTVLPGGTKICALDADARLIPSEVIETEDYDAYYDEYR</sequence>
<name>A0A2Y9BDJ7_9FIRM</name>
<feature type="region of interest" description="Disordered" evidence="1">
    <location>
        <begin position="35"/>
        <end position="96"/>
    </location>
</feature>
<feature type="compositionally biased region" description="Basic and acidic residues" evidence="1">
    <location>
        <begin position="43"/>
        <end position="62"/>
    </location>
</feature>
<comment type="caution">
    <text evidence="3">The sequence shown here is derived from an EMBL/GenBank/DDBJ whole genome shotgun (WGS) entry which is preliminary data.</text>
</comment>
<feature type="transmembrane region" description="Helical" evidence="2">
    <location>
        <begin position="103"/>
        <end position="122"/>
    </location>
</feature>
<dbReference type="AlphaFoldDB" id="A0A2Y9BDJ7"/>
<keyword evidence="4" id="KW-1185">Reference proteome</keyword>
<protein>
    <submittedName>
        <fullName evidence="3">Uncharacterized protein</fullName>
    </submittedName>
</protein>
<keyword evidence="2" id="KW-1133">Transmembrane helix</keyword>
<dbReference type="RefSeq" id="WP_109730996.1">
    <property type="nucleotide sequence ID" value="NZ_BAAACK010000018.1"/>
</dbReference>
<proteinExistence type="predicted"/>
<organism evidence="3 4">
    <name type="scientific">Faecalicatena orotica</name>
    <dbReference type="NCBI Taxonomy" id="1544"/>
    <lineage>
        <taxon>Bacteria</taxon>
        <taxon>Bacillati</taxon>
        <taxon>Bacillota</taxon>
        <taxon>Clostridia</taxon>
        <taxon>Lachnospirales</taxon>
        <taxon>Lachnospiraceae</taxon>
        <taxon>Faecalicatena</taxon>
    </lineage>
</organism>
<dbReference type="OrthoDB" id="1829120at2"/>
<keyword evidence="2" id="KW-0472">Membrane</keyword>
<evidence type="ECO:0000256" key="2">
    <source>
        <dbReference type="SAM" id="Phobius"/>
    </source>
</evidence>
<evidence type="ECO:0000313" key="3">
    <source>
        <dbReference type="EMBL" id="PWJ29862.1"/>
    </source>
</evidence>
<evidence type="ECO:0000256" key="1">
    <source>
        <dbReference type="SAM" id="MobiDB-lite"/>
    </source>
</evidence>
<accession>A0A2Y9BDJ7</accession>
<gene>
    <name evidence="3" type="ORF">A8806_105165</name>
</gene>